<dbReference type="Proteomes" id="UP000228934">
    <property type="component" value="Unassembled WGS sequence"/>
</dbReference>
<accession>A0A2G9QEI0</accession>
<dbReference type="OrthoDB" id="9905675at2759"/>
<reference evidence="2" key="1">
    <citation type="journal article" date="2017" name="Nat. Commun.">
        <title>The North American bullfrog draft genome provides insight into hormonal regulation of long noncoding RNA.</title>
        <authorList>
            <person name="Hammond S.A."/>
            <person name="Warren R.L."/>
            <person name="Vandervalk B.P."/>
            <person name="Kucuk E."/>
            <person name="Khan H."/>
            <person name="Gibb E.A."/>
            <person name="Pandoh P."/>
            <person name="Kirk H."/>
            <person name="Zhao Y."/>
            <person name="Jones M."/>
            <person name="Mungall A.J."/>
            <person name="Coope R."/>
            <person name="Pleasance S."/>
            <person name="Moore R.A."/>
            <person name="Holt R.A."/>
            <person name="Round J.M."/>
            <person name="Ohora S."/>
            <person name="Walle B.V."/>
            <person name="Veldhoen N."/>
            <person name="Helbing C.C."/>
            <person name="Birol I."/>
        </authorList>
    </citation>
    <scope>NUCLEOTIDE SEQUENCE [LARGE SCALE GENOMIC DNA]</scope>
</reference>
<name>A0A2G9QEI0_AQUCT</name>
<organism evidence="1 2">
    <name type="scientific">Aquarana catesbeiana</name>
    <name type="common">American bullfrog</name>
    <name type="synonym">Rana catesbeiana</name>
    <dbReference type="NCBI Taxonomy" id="8400"/>
    <lineage>
        <taxon>Eukaryota</taxon>
        <taxon>Metazoa</taxon>
        <taxon>Chordata</taxon>
        <taxon>Craniata</taxon>
        <taxon>Vertebrata</taxon>
        <taxon>Euteleostomi</taxon>
        <taxon>Amphibia</taxon>
        <taxon>Batrachia</taxon>
        <taxon>Anura</taxon>
        <taxon>Neobatrachia</taxon>
        <taxon>Ranoidea</taxon>
        <taxon>Ranidae</taxon>
        <taxon>Aquarana</taxon>
    </lineage>
</organism>
<evidence type="ECO:0000313" key="2">
    <source>
        <dbReference type="Proteomes" id="UP000228934"/>
    </source>
</evidence>
<keyword evidence="2" id="KW-1185">Reference proteome</keyword>
<gene>
    <name evidence="1" type="ORF">AB205_0188260</name>
</gene>
<sequence>MLFFLFVTSESVPVCTDESHCLPLFSHLLQTFLLHFAGPPVNVTCNIFINSFGSVTETTMVLL</sequence>
<dbReference type="AlphaFoldDB" id="A0A2G9QEI0"/>
<dbReference type="EMBL" id="KZ059645">
    <property type="protein sequence ID" value="PIO13997.1"/>
    <property type="molecule type" value="Genomic_DNA"/>
</dbReference>
<evidence type="ECO:0000313" key="1">
    <source>
        <dbReference type="EMBL" id="PIO13997.1"/>
    </source>
</evidence>
<proteinExistence type="predicted"/>
<protein>
    <submittedName>
        <fullName evidence="1">Uncharacterized protein</fullName>
    </submittedName>
</protein>